<dbReference type="GO" id="GO:0016491">
    <property type="term" value="F:oxidoreductase activity"/>
    <property type="evidence" value="ECO:0007669"/>
    <property type="project" value="UniProtKB-KW"/>
</dbReference>
<dbReference type="AlphaFoldDB" id="K2GG23"/>
<reference evidence="3" key="1">
    <citation type="journal article" date="2012" name="Science">
        <title>Fermentation, hydrogen, and sulfur metabolism in multiple uncultivated bacterial phyla.</title>
        <authorList>
            <person name="Wrighton K.C."/>
            <person name="Thomas B.C."/>
            <person name="Sharon I."/>
            <person name="Miller C.S."/>
            <person name="Castelle C.J."/>
            <person name="VerBerkmoes N.C."/>
            <person name="Wilkins M.J."/>
            <person name="Hettich R.L."/>
            <person name="Lipton M.S."/>
            <person name="Williams K.H."/>
            <person name="Long P.E."/>
            <person name="Banfield J.F."/>
        </authorList>
    </citation>
    <scope>NUCLEOTIDE SEQUENCE [LARGE SCALE GENOMIC DNA]</scope>
</reference>
<dbReference type="InterPro" id="IPR050722">
    <property type="entry name" value="Pyruvate:ferred/Flavod_OxRd"/>
</dbReference>
<feature type="domain" description="Pyruvate flavodoxin/ferredoxin oxidoreductase pyrimidine binding" evidence="2">
    <location>
        <begin position="195"/>
        <end position="416"/>
    </location>
</feature>
<dbReference type="EMBL" id="AMFJ01000189">
    <property type="protein sequence ID" value="EKE29319.1"/>
    <property type="molecule type" value="Genomic_DNA"/>
</dbReference>
<dbReference type="InterPro" id="IPR029061">
    <property type="entry name" value="THDP-binding"/>
</dbReference>
<dbReference type="InterPro" id="IPR002880">
    <property type="entry name" value="Pyrv_Fd/Flavodoxin_OxRdtase_N"/>
</dbReference>
<sequence>MINLLIAFYLVYKKSINMRITLAFSGPAWIWVNTSWLILSEVLASIWYEIYADKEYSSVIKWWNNVFIIYISDNKAFISKNIDFYIHFDDYSLQKNEVVYTIWEKLKLDRKIAKHANSYAVWCALKYLWVKLDAVNDVLKSKFKEEIAEENMIDIRAWYESIAEQKYSLEPIWKHRDILYGNELIAKWAIDSWLEYYSAYPMTPASSIIDAILHHSQDVVFHQAEDEIAVAMSMLWAKFAWKRAMCWTSWGWFALMSESISYSWMAEIWWVYILSQRAGPSTWTPTFTGQWDIDFALCPTFGDIYPIVIVPSTFEEAYNMIWKALNWSDIYQHPVIVLLDKQFSESYATVDKSRLKPEPINRWRLLENPNEGYARYAYETFSQERISPYTVPWTANWEFIATSYEHDIYGKETEDPKIKFMMEDKRFRKIDIFEDNEYNPDFYWFEVINPEARKFFITFSSNRWAAEWALEKKKDFWLIIITMFHPIDYRLQKFFDSNVDKLVFLEQNQSWQFQNLVCSKFSLKKQIIQFKRIYNLYPIFEEQLWEKI</sequence>
<dbReference type="CDD" id="cd07034">
    <property type="entry name" value="TPP_PYR_PFOR_IOR-alpha_like"/>
    <property type="match status" value="1"/>
</dbReference>
<keyword evidence="1" id="KW-0560">Oxidoreductase</keyword>
<name>K2GG23_9BACT</name>
<dbReference type="PANTHER" id="PTHR32154:SF20">
    <property type="entry name" value="2-OXOGLUTARATE OXIDOREDUCTASE SUBUNIT KORA"/>
    <property type="match status" value="1"/>
</dbReference>
<comment type="caution">
    <text evidence="3">The sequence shown here is derived from an EMBL/GenBank/DDBJ whole genome shotgun (WGS) entry which is preliminary data.</text>
</comment>
<proteinExistence type="predicted"/>
<protein>
    <recommendedName>
        <fullName evidence="2">Pyruvate flavodoxin/ferredoxin oxidoreductase pyrimidine binding domain-containing protein</fullName>
    </recommendedName>
</protein>
<organism evidence="3">
    <name type="scientific">uncultured bacterium</name>
    <name type="common">gcode 4</name>
    <dbReference type="NCBI Taxonomy" id="1234023"/>
    <lineage>
        <taxon>Bacteria</taxon>
        <taxon>environmental samples</taxon>
    </lineage>
</organism>
<gene>
    <name evidence="3" type="ORF">ACD_2C00189G0003</name>
</gene>
<dbReference type="GO" id="GO:0006979">
    <property type="term" value="P:response to oxidative stress"/>
    <property type="evidence" value="ECO:0007669"/>
    <property type="project" value="TreeGrafter"/>
</dbReference>
<dbReference type="SUPFAM" id="SSF52518">
    <property type="entry name" value="Thiamin diphosphate-binding fold (THDP-binding)"/>
    <property type="match status" value="1"/>
</dbReference>
<accession>K2GG23</accession>
<evidence type="ECO:0000259" key="2">
    <source>
        <dbReference type="Pfam" id="PF01855"/>
    </source>
</evidence>
<dbReference type="Gene3D" id="3.40.50.970">
    <property type="match status" value="1"/>
</dbReference>
<evidence type="ECO:0000313" key="3">
    <source>
        <dbReference type="EMBL" id="EKE29319.1"/>
    </source>
</evidence>
<evidence type="ECO:0000256" key="1">
    <source>
        <dbReference type="ARBA" id="ARBA00023002"/>
    </source>
</evidence>
<dbReference type="Pfam" id="PF01855">
    <property type="entry name" value="POR_N"/>
    <property type="match status" value="1"/>
</dbReference>
<dbReference type="PANTHER" id="PTHR32154">
    <property type="entry name" value="PYRUVATE-FLAVODOXIN OXIDOREDUCTASE-RELATED"/>
    <property type="match status" value="1"/>
</dbReference>